<dbReference type="EC" id="3.1.21.-" evidence="5"/>
<accession>A0ABV4MVP5</accession>
<dbReference type="InterPro" id="IPR052021">
    <property type="entry name" value="Type-I_RS_S_subunit"/>
</dbReference>
<name>A0ABV4MVP5_9VIBR</name>
<sequence length="409" mass="45428">MSVEKKIPEIRFDGFSGDWKQKTMSEYSSKIGDGLHGTPKYTKNTGIYFINGNNLTDGSICITDETKEVSREDQSKDDISLSSNTILLSINGTIGNLAKYQGQSIMLGKSVAFISLENGDIDYMYTYLKTDRIQKYFLNSLTGSTIKNLGLKAIRESIVLAPEKLNEQSKIGNYFQKLDSLISQHQQKHDKLSHLKKAMLEKMFPKQGEAVPEIRFKGFNGEWEEKELGTDVADIIGGGTPSTSISEFWNGDIDWYSPTEIGDNVYAEGSQKKITALGLKSSSAKILPAGRTVLFTSRAGIGDMAILSRSGATNQGFQSFVVKEGFSPYFIYSIGKQIKEFALKHASGSTFLEISGKKLGRMEILIPCEKEQAAIGNYFQKLDTLINQHQQQITKLTNIKQACLSKMFV</sequence>
<dbReference type="InterPro" id="IPR000055">
    <property type="entry name" value="Restrct_endonuc_typeI_TRD"/>
</dbReference>
<keyword evidence="3" id="KW-0238">DNA-binding</keyword>
<proteinExistence type="inferred from homology"/>
<evidence type="ECO:0000256" key="3">
    <source>
        <dbReference type="ARBA" id="ARBA00023125"/>
    </source>
</evidence>
<keyword evidence="5" id="KW-0540">Nuclease</keyword>
<dbReference type="PANTHER" id="PTHR30408">
    <property type="entry name" value="TYPE-1 RESTRICTION ENZYME ECOKI SPECIFICITY PROTEIN"/>
    <property type="match status" value="1"/>
</dbReference>
<evidence type="ECO:0000313" key="5">
    <source>
        <dbReference type="EMBL" id="MEZ8721410.1"/>
    </source>
</evidence>
<protein>
    <submittedName>
        <fullName evidence="5">Restriction endonuclease subunit S</fullName>
        <ecNumber evidence="5">3.1.21.-</ecNumber>
    </submittedName>
</protein>
<dbReference type="Pfam" id="PF01420">
    <property type="entry name" value="Methylase_S"/>
    <property type="match status" value="2"/>
</dbReference>
<comment type="similarity">
    <text evidence="1">Belongs to the type-I restriction system S methylase family.</text>
</comment>
<dbReference type="EMBL" id="JBFSSG010000018">
    <property type="protein sequence ID" value="MEZ8721410.1"/>
    <property type="molecule type" value="Genomic_DNA"/>
</dbReference>
<gene>
    <name evidence="5" type="ORF">AB6D66_10085</name>
</gene>
<feature type="domain" description="Type I restriction modification DNA specificity" evidence="4">
    <location>
        <begin position="41"/>
        <end position="192"/>
    </location>
</feature>
<evidence type="ECO:0000313" key="6">
    <source>
        <dbReference type="Proteomes" id="UP001570071"/>
    </source>
</evidence>
<feature type="domain" description="Type I restriction modification DNA specificity" evidence="4">
    <location>
        <begin position="221"/>
        <end position="395"/>
    </location>
</feature>
<organism evidence="5 6">
    <name type="scientific">Vibrio pomeroyi</name>
    <dbReference type="NCBI Taxonomy" id="198832"/>
    <lineage>
        <taxon>Bacteria</taxon>
        <taxon>Pseudomonadati</taxon>
        <taxon>Pseudomonadota</taxon>
        <taxon>Gammaproteobacteria</taxon>
        <taxon>Vibrionales</taxon>
        <taxon>Vibrionaceae</taxon>
        <taxon>Vibrio</taxon>
    </lineage>
</organism>
<keyword evidence="2" id="KW-0680">Restriction system</keyword>
<dbReference type="Gene3D" id="1.10.287.1120">
    <property type="entry name" value="Bipartite methylase S protein"/>
    <property type="match status" value="1"/>
</dbReference>
<dbReference type="Gene3D" id="3.90.220.20">
    <property type="entry name" value="DNA methylase specificity domains"/>
    <property type="match status" value="2"/>
</dbReference>
<dbReference type="SUPFAM" id="SSF116734">
    <property type="entry name" value="DNA methylase specificity domain"/>
    <property type="match status" value="2"/>
</dbReference>
<keyword evidence="6" id="KW-1185">Reference proteome</keyword>
<keyword evidence="5" id="KW-0378">Hydrolase</keyword>
<evidence type="ECO:0000256" key="1">
    <source>
        <dbReference type="ARBA" id="ARBA00010923"/>
    </source>
</evidence>
<evidence type="ECO:0000259" key="4">
    <source>
        <dbReference type="Pfam" id="PF01420"/>
    </source>
</evidence>
<dbReference type="InterPro" id="IPR044946">
    <property type="entry name" value="Restrct_endonuc_typeI_TRD_sf"/>
</dbReference>
<dbReference type="RefSeq" id="WP_372123677.1">
    <property type="nucleotide sequence ID" value="NZ_JBFSSG010000018.1"/>
</dbReference>
<keyword evidence="5" id="KW-0255">Endonuclease</keyword>
<dbReference type="GO" id="GO:0004519">
    <property type="term" value="F:endonuclease activity"/>
    <property type="evidence" value="ECO:0007669"/>
    <property type="project" value="UniProtKB-KW"/>
</dbReference>
<evidence type="ECO:0000256" key="2">
    <source>
        <dbReference type="ARBA" id="ARBA00022747"/>
    </source>
</evidence>
<reference evidence="5 6" key="1">
    <citation type="journal article" date="2024" name="ISME J.">
        <title>Tailless and filamentous prophages are predominant in marine Vibrio.</title>
        <authorList>
            <person name="Steensen K."/>
            <person name="Seneca J."/>
            <person name="Bartlau N."/>
            <person name="Yu X.A."/>
            <person name="Hussain F.A."/>
            <person name="Polz M.F."/>
        </authorList>
    </citation>
    <scope>NUCLEOTIDE SEQUENCE [LARGE SCALE GENOMIC DNA]</scope>
    <source>
        <strain evidence="5 6">10N.239.312.F12</strain>
    </source>
</reference>
<dbReference type="Proteomes" id="UP001570071">
    <property type="component" value="Unassembled WGS sequence"/>
</dbReference>
<dbReference type="PANTHER" id="PTHR30408:SF13">
    <property type="entry name" value="TYPE I RESTRICTION ENZYME HINDI SPECIFICITY SUBUNIT"/>
    <property type="match status" value="1"/>
</dbReference>
<dbReference type="GO" id="GO:0016787">
    <property type="term" value="F:hydrolase activity"/>
    <property type="evidence" value="ECO:0007669"/>
    <property type="project" value="UniProtKB-KW"/>
</dbReference>
<comment type="caution">
    <text evidence="5">The sequence shown here is derived from an EMBL/GenBank/DDBJ whole genome shotgun (WGS) entry which is preliminary data.</text>
</comment>
<dbReference type="CDD" id="cd17273">
    <property type="entry name" value="RMtype1_S_EcoJA69PI-TRD1-CR1_like"/>
    <property type="match status" value="1"/>
</dbReference>